<accession>A0ABX9KIY1</accession>
<name>A0ABX9KIY1_9FUSO</name>
<dbReference type="Gene3D" id="3.40.960.10">
    <property type="entry name" value="VSR Endonuclease"/>
    <property type="match status" value="1"/>
</dbReference>
<proteinExistence type="inferred from homology"/>
<dbReference type="InterPro" id="IPR007569">
    <property type="entry name" value="DUF559"/>
</dbReference>
<dbReference type="EMBL" id="QUAJ01000007">
    <property type="protein sequence ID" value="REI41913.1"/>
    <property type="molecule type" value="Genomic_DNA"/>
</dbReference>
<dbReference type="CDD" id="cd00221">
    <property type="entry name" value="Vsr"/>
    <property type="match status" value="1"/>
</dbReference>
<reference evidence="8 9" key="1">
    <citation type="submission" date="2018-08" db="EMBL/GenBank/DDBJ databases">
        <title>Draft genome sequence of Psychrilyobacter sp. strain SD5 isolated from Black Sea water.</title>
        <authorList>
            <person name="Yadav S."/>
            <person name="Villanueva L."/>
            <person name="Damste J.S.S."/>
        </authorList>
    </citation>
    <scope>NUCLEOTIDE SEQUENCE [LARGE SCALE GENOMIC DNA]</scope>
    <source>
        <strain evidence="8 9">SD5</strain>
    </source>
</reference>
<dbReference type="InterPro" id="IPR004603">
    <property type="entry name" value="DNA_mismatch_endonuc_vsr"/>
</dbReference>
<dbReference type="Pfam" id="PF03852">
    <property type="entry name" value="Vsr"/>
    <property type="match status" value="1"/>
</dbReference>
<evidence type="ECO:0000256" key="6">
    <source>
        <dbReference type="PIRNR" id="PIRNR018267"/>
    </source>
</evidence>
<comment type="function">
    <text evidence="6">May nick specific sequences that contain T:G mispairs resulting from m5C-deamination.</text>
</comment>
<dbReference type="EC" id="3.1.-.-" evidence="6"/>
<evidence type="ECO:0000256" key="1">
    <source>
        <dbReference type="ARBA" id="ARBA00022722"/>
    </source>
</evidence>
<evidence type="ECO:0000256" key="4">
    <source>
        <dbReference type="ARBA" id="ARBA00022801"/>
    </source>
</evidence>
<evidence type="ECO:0000256" key="5">
    <source>
        <dbReference type="ARBA" id="ARBA00023204"/>
    </source>
</evidence>
<dbReference type="GO" id="GO:0004519">
    <property type="term" value="F:endonuclease activity"/>
    <property type="evidence" value="ECO:0007669"/>
    <property type="project" value="UniProtKB-KW"/>
</dbReference>
<evidence type="ECO:0000256" key="3">
    <source>
        <dbReference type="ARBA" id="ARBA00022763"/>
    </source>
</evidence>
<keyword evidence="3 6" id="KW-0227">DNA damage</keyword>
<keyword evidence="9" id="KW-1185">Reference proteome</keyword>
<evidence type="ECO:0000313" key="9">
    <source>
        <dbReference type="Proteomes" id="UP000263486"/>
    </source>
</evidence>
<evidence type="ECO:0000259" key="7">
    <source>
        <dbReference type="Pfam" id="PF04480"/>
    </source>
</evidence>
<dbReference type="InterPro" id="IPR011335">
    <property type="entry name" value="Restrct_endonuc-II-like"/>
</dbReference>
<dbReference type="PIRSF" id="PIRSF018267">
    <property type="entry name" value="VSR_endonuc"/>
    <property type="match status" value="1"/>
</dbReference>
<keyword evidence="5 6" id="KW-0234">DNA repair</keyword>
<evidence type="ECO:0000313" key="8">
    <source>
        <dbReference type="EMBL" id="REI41913.1"/>
    </source>
</evidence>
<organism evidence="8 9">
    <name type="scientific">Psychrilyobacter piezotolerans</name>
    <dbReference type="NCBI Taxonomy" id="2293438"/>
    <lineage>
        <taxon>Bacteria</taxon>
        <taxon>Fusobacteriati</taxon>
        <taxon>Fusobacteriota</taxon>
        <taxon>Fusobacteriia</taxon>
        <taxon>Fusobacteriales</taxon>
        <taxon>Fusobacteriaceae</taxon>
        <taxon>Psychrilyobacter</taxon>
    </lineage>
</organism>
<dbReference type="Proteomes" id="UP000263486">
    <property type="component" value="Unassembled WGS sequence"/>
</dbReference>
<evidence type="ECO:0000256" key="2">
    <source>
        <dbReference type="ARBA" id="ARBA00022759"/>
    </source>
</evidence>
<dbReference type="SUPFAM" id="SSF52980">
    <property type="entry name" value="Restriction endonuclease-like"/>
    <property type="match status" value="1"/>
</dbReference>
<gene>
    <name evidence="8" type="primary">vsr</name>
    <name evidence="8" type="ORF">DYH56_05730</name>
</gene>
<comment type="caution">
    <text evidence="8">The sequence shown here is derived from an EMBL/GenBank/DDBJ whole genome shotgun (WGS) entry which is preliminary data.</text>
</comment>
<keyword evidence="1 6" id="KW-0540">Nuclease</keyword>
<feature type="domain" description="DUF559" evidence="7">
    <location>
        <begin position="93"/>
        <end position="134"/>
    </location>
</feature>
<dbReference type="RefSeq" id="WP_114641909.1">
    <property type="nucleotide sequence ID" value="NZ_JAACIO010000006.1"/>
</dbReference>
<keyword evidence="2 6" id="KW-0255">Endonuclease</keyword>
<sequence length="138" mass="16742">MDNLTPEQRTKNMKAIKSKDTKAEVMLRKALWKKGYRYFKNYKKLPGKPDIVFSKKKTVIFVDGEFWHGFDWENRKQDIKSNREYWIPKIERNMQRDKEIQGKLEDAGWIVLRFWSKNVLKNLDECVKKVEKMLNKKL</sequence>
<dbReference type="Pfam" id="PF04480">
    <property type="entry name" value="DUF559"/>
    <property type="match status" value="1"/>
</dbReference>
<dbReference type="NCBIfam" id="TIGR00632">
    <property type="entry name" value="vsr"/>
    <property type="match status" value="1"/>
</dbReference>
<comment type="similarity">
    <text evidence="6">Belongs to the vsr family.</text>
</comment>
<protein>
    <recommendedName>
        <fullName evidence="6">Very short patch repair endonuclease</fullName>
        <ecNumber evidence="6">3.1.-.-</ecNumber>
    </recommendedName>
</protein>
<keyword evidence="4 6" id="KW-0378">Hydrolase</keyword>